<dbReference type="InParanoid" id="A0A024G4F4"/>
<evidence type="ECO:0000313" key="2">
    <source>
        <dbReference type="EMBL" id="CCI41397.1"/>
    </source>
</evidence>
<feature type="compositionally biased region" description="Polar residues" evidence="1">
    <location>
        <begin position="673"/>
        <end position="685"/>
    </location>
</feature>
<dbReference type="EMBL" id="CAIX01000018">
    <property type="protein sequence ID" value="CCI41397.1"/>
    <property type="molecule type" value="Genomic_DNA"/>
</dbReference>
<sequence length="894" mass="101661">MKALLNIMIKSLADPMLLPVLEHFGELGWKPFAEPAETYEFFMVSGLFKRARLAEQESTKNLDIPALVQRNALFDICLRAGLGSLIAAYIRAEENGSERSQFGRNLGHKNHVLKEPIAAKQWVRRCVESLERNVELITSDFDNCCLQRFECENGKFADGIETLECVIRQSNGLRCIVLALVDRFYSATHSTLDGIDQDTELAELTKAGTMELLELLYRSQAISYKSQYVSWLLENRNYLMTDGEYIMHYKNVLSHRAACARQFQERHGPTHAALLGELEQQLMIETVLKNAGIQPFTVFADGSPPLKVGTLLQILHRTETLGQFMEDYIHEMRHESVESYFGVSIAFLFYFGLDRIWICSFSRQQKLELDDFLLNFRQLADSLASTLGLREDMKLTLFAIWLIENSSVLHGDENLMSGVYHHAVPLLAQASAMHLQSADDLEDSAMIHVVQTLLQRGVAPLAWKLWHFFGLNDANTDAKSESAILLALEMNQWEQALMLMRRGNRQDMLDVILSWMERNEGLKLFVQRMSLTKKEEQLFHRFMLQGINQKNNDVVAERFLKRVDLVIIYHTLRHQYETAWMIHHGQIKCIRQCTQGDSSEASLLLNCDAIRTRTALLKSCSPEPIDEISGGFEKWCVLEGVNIHNDEISGEDQTMSTNKDVNSIHDSAAMCSAQDQTTDANSQYSPGEFSIRPSQTSSLHRESENDMISTQQQSLRRRIESIDSTPVNSSVSKLSTNESTPHSRLPQNEHMMGATWRRSYGRFSLSSAKSRRSKISASLSGGDRDSNEASDLAIDSKQEDTAESELNKAYQRTEGYTVSRSEDQSMSPNASKPFNFLEEFKSPDGTSPKRREKNNAEDEEMFSTPSRSSKDISLQNVSSEPVRRNPRRSVRTRY</sequence>
<dbReference type="OrthoDB" id="65518at2759"/>
<proteinExistence type="predicted"/>
<protein>
    <recommendedName>
        <fullName evidence="4">ELYS-like domain-containing protein</fullName>
    </recommendedName>
</protein>
<gene>
    <name evidence="2" type="ORF">BN9_021810</name>
</gene>
<evidence type="ECO:0000313" key="3">
    <source>
        <dbReference type="Proteomes" id="UP000053237"/>
    </source>
</evidence>
<reference evidence="2 3" key="1">
    <citation type="submission" date="2012-05" db="EMBL/GenBank/DDBJ databases">
        <title>Recombination and specialization in a pathogen metapopulation.</title>
        <authorList>
            <person name="Gardiner A."/>
            <person name="Kemen E."/>
            <person name="Schultz-Larsen T."/>
            <person name="MacLean D."/>
            <person name="Van Oosterhout C."/>
            <person name="Jones J.D.G."/>
        </authorList>
    </citation>
    <scope>NUCLEOTIDE SEQUENCE [LARGE SCALE GENOMIC DNA]</scope>
    <source>
        <strain evidence="2 3">Ac Nc2</strain>
    </source>
</reference>
<feature type="compositionally biased region" description="Basic residues" evidence="1">
    <location>
        <begin position="884"/>
        <end position="894"/>
    </location>
</feature>
<organism evidence="2 3">
    <name type="scientific">Albugo candida</name>
    <dbReference type="NCBI Taxonomy" id="65357"/>
    <lineage>
        <taxon>Eukaryota</taxon>
        <taxon>Sar</taxon>
        <taxon>Stramenopiles</taxon>
        <taxon>Oomycota</taxon>
        <taxon>Peronosporomycetes</taxon>
        <taxon>Albuginales</taxon>
        <taxon>Albuginaceae</taxon>
        <taxon>Albugo</taxon>
    </lineage>
</organism>
<comment type="caution">
    <text evidence="2">The sequence shown here is derived from an EMBL/GenBank/DDBJ whole genome shotgun (WGS) entry which is preliminary data.</text>
</comment>
<feature type="compositionally biased region" description="Polar residues" evidence="1">
    <location>
        <begin position="814"/>
        <end position="832"/>
    </location>
</feature>
<evidence type="ECO:0000256" key="1">
    <source>
        <dbReference type="SAM" id="MobiDB-lite"/>
    </source>
</evidence>
<accession>A0A024G4F4</accession>
<feature type="region of interest" description="Disordered" evidence="1">
    <location>
        <begin position="672"/>
        <end position="753"/>
    </location>
</feature>
<evidence type="ECO:0008006" key="4">
    <source>
        <dbReference type="Google" id="ProtNLM"/>
    </source>
</evidence>
<name>A0A024G4F4_9STRA</name>
<dbReference type="Proteomes" id="UP000053237">
    <property type="component" value="Unassembled WGS sequence"/>
</dbReference>
<feature type="compositionally biased region" description="Basic and acidic residues" evidence="1">
    <location>
        <begin position="838"/>
        <end position="856"/>
    </location>
</feature>
<feature type="compositionally biased region" description="Polar residues" evidence="1">
    <location>
        <begin position="863"/>
        <end position="876"/>
    </location>
</feature>
<feature type="region of interest" description="Disordered" evidence="1">
    <location>
        <begin position="767"/>
        <end position="894"/>
    </location>
</feature>
<keyword evidence="3" id="KW-1185">Reference proteome</keyword>
<dbReference type="AlphaFoldDB" id="A0A024G4F4"/>
<feature type="compositionally biased region" description="Polar residues" evidence="1">
    <location>
        <begin position="722"/>
        <end position="746"/>
    </location>
</feature>